<evidence type="ECO:0000256" key="3">
    <source>
        <dbReference type="ARBA" id="ARBA00022989"/>
    </source>
</evidence>
<dbReference type="Pfam" id="PF04193">
    <property type="entry name" value="PQ-loop"/>
    <property type="match status" value="1"/>
</dbReference>
<protein>
    <submittedName>
        <fullName evidence="7">Pq loop repeat protein</fullName>
    </submittedName>
</protein>
<feature type="transmembrane region" description="Helical" evidence="6">
    <location>
        <begin position="171"/>
        <end position="193"/>
    </location>
</feature>
<keyword evidence="3 6" id="KW-1133">Transmembrane helix</keyword>
<dbReference type="GO" id="GO:0016020">
    <property type="term" value="C:membrane"/>
    <property type="evidence" value="ECO:0007669"/>
    <property type="project" value="UniProtKB-SubCell"/>
</dbReference>
<gene>
    <name evidence="7" type="ORF">GTA08_BOTSDO12216</name>
</gene>
<keyword evidence="2 6" id="KW-0812">Transmembrane</keyword>
<keyword evidence="4 6" id="KW-0472">Membrane</keyword>
<evidence type="ECO:0000256" key="2">
    <source>
        <dbReference type="ARBA" id="ARBA00022692"/>
    </source>
</evidence>
<evidence type="ECO:0000313" key="7">
    <source>
        <dbReference type="EMBL" id="KAF4312364.1"/>
    </source>
</evidence>
<proteinExistence type="predicted"/>
<dbReference type="AlphaFoldDB" id="A0A8H4J5K1"/>
<evidence type="ECO:0000256" key="5">
    <source>
        <dbReference type="SAM" id="MobiDB-lite"/>
    </source>
</evidence>
<evidence type="ECO:0000256" key="4">
    <source>
        <dbReference type="ARBA" id="ARBA00023136"/>
    </source>
</evidence>
<feature type="region of interest" description="Disordered" evidence="5">
    <location>
        <begin position="282"/>
        <end position="334"/>
    </location>
</feature>
<sequence>MAPQEHIPPAASILGVNYRHCVRQPAQNPSPQQAANIPRQMKLLVCPDYSTVSITCRPRLSQSLTENRIVTNWRHKQTDGLPWIMPFLWAAAAVPFGIYNIVQNFNIPLQVQPQVFCALTLICWAQTLIYHDHWRVWTASLVAIITGLVSGGVEALLILTLRGPYSRGVEWPIVTIGVIAAVLLAVGLLPMYWEQWKRNGRAKDISFLFLGTDFAGALFSLMALVVQQTFDYLGGILYIVCMVLEIGIIAWHLSWVYRNRRTLKAAKRAGLTYDQYIGDDAKPPKTSSSNITDASRSNSLTPQTTLDPTDVQSEKTEGTTSERPNSERDLESNV</sequence>
<feature type="compositionally biased region" description="Basic and acidic residues" evidence="5">
    <location>
        <begin position="324"/>
        <end position="334"/>
    </location>
</feature>
<comment type="subcellular location">
    <subcellularLocation>
        <location evidence="1">Membrane</location>
        <topology evidence="1">Multi-pass membrane protein</topology>
    </subcellularLocation>
</comment>
<comment type="caution">
    <text evidence="7">The sequence shown here is derived from an EMBL/GenBank/DDBJ whole genome shotgun (WGS) entry which is preliminary data.</text>
</comment>
<feature type="transmembrane region" description="Helical" evidence="6">
    <location>
        <begin position="81"/>
        <end position="99"/>
    </location>
</feature>
<organism evidence="7 8">
    <name type="scientific">Botryosphaeria dothidea</name>
    <dbReference type="NCBI Taxonomy" id="55169"/>
    <lineage>
        <taxon>Eukaryota</taxon>
        <taxon>Fungi</taxon>
        <taxon>Dikarya</taxon>
        <taxon>Ascomycota</taxon>
        <taxon>Pezizomycotina</taxon>
        <taxon>Dothideomycetes</taxon>
        <taxon>Dothideomycetes incertae sedis</taxon>
        <taxon>Botryosphaeriales</taxon>
        <taxon>Botryosphaeriaceae</taxon>
        <taxon>Botryosphaeria</taxon>
    </lineage>
</organism>
<keyword evidence="8" id="KW-1185">Reference proteome</keyword>
<feature type="transmembrane region" description="Helical" evidence="6">
    <location>
        <begin position="136"/>
        <end position="159"/>
    </location>
</feature>
<accession>A0A8H4J5K1</accession>
<name>A0A8H4J5K1_9PEZI</name>
<evidence type="ECO:0000256" key="6">
    <source>
        <dbReference type="SAM" id="Phobius"/>
    </source>
</evidence>
<evidence type="ECO:0000256" key="1">
    <source>
        <dbReference type="ARBA" id="ARBA00004141"/>
    </source>
</evidence>
<dbReference type="PANTHER" id="PTHR16201">
    <property type="entry name" value="SEVEN TRANSMEMBRANE PROTEIN 1-RELATED"/>
    <property type="match status" value="1"/>
</dbReference>
<feature type="compositionally biased region" description="Polar residues" evidence="5">
    <location>
        <begin position="285"/>
        <end position="311"/>
    </location>
</feature>
<dbReference type="Proteomes" id="UP000572817">
    <property type="component" value="Unassembled WGS sequence"/>
</dbReference>
<dbReference type="OrthoDB" id="407617at2759"/>
<feature type="transmembrane region" description="Helical" evidence="6">
    <location>
        <begin position="232"/>
        <end position="257"/>
    </location>
</feature>
<dbReference type="EMBL" id="WWBZ02000007">
    <property type="protein sequence ID" value="KAF4312364.1"/>
    <property type="molecule type" value="Genomic_DNA"/>
</dbReference>
<dbReference type="InterPro" id="IPR051415">
    <property type="entry name" value="LAAT-1"/>
</dbReference>
<reference evidence="7" key="1">
    <citation type="submission" date="2020-04" db="EMBL/GenBank/DDBJ databases">
        <title>Genome Assembly and Annotation of Botryosphaeria dothidea sdau 11-99, a Latent Pathogen of Apple Fruit Ring Rot in China.</title>
        <authorList>
            <person name="Yu C."/>
            <person name="Diao Y."/>
            <person name="Lu Q."/>
            <person name="Zhao J."/>
            <person name="Cui S."/>
            <person name="Peng C."/>
            <person name="He B."/>
            <person name="Liu H."/>
        </authorList>
    </citation>
    <scope>NUCLEOTIDE SEQUENCE [LARGE SCALE GENOMIC DNA]</scope>
    <source>
        <strain evidence="7">Sdau11-99</strain>
    </source>
</reference>
<dbReference type="PANTHER" id="PTHR16201:SF37">
    <property type="entry name" value="PQ-LOOP REPEAT-CONTAINING PROTEIN"/>
    <property type="match status" value="1"/>
</dbReference>
<feature type="transmembrane region" description="Helical" evidence="6">
    <location>
        <begin position="205"/>
        <end position="226"/>
    </location>
</feature>
<dbReference type="InterPro" id="IPR006603">
    <property type="entry name" value="PQ-loop_rpt"/>
</dbReference>
<evidence type="ECO:0000313" key="8">
    <source>
        <dbReference type="Proteomes" id="UP000572817"/>
    </source>
</evidence>
<dbReference type="Gene3D" id="1.20.1280.290">
    <property type="match status" value="2"/>
</dbReference>